<evidence type="ECO:0000313" key="3">
    <source>
        <dbReference type="EMBL" id="KYD27381.1"/>
    </source>
</evidence>
<dbReference type="InterPro" id="IPR031616">
    <property type="entry name" value="BsrE-like"/>
</dbReference>
<protein>
    <recommendedName>
        <fullName evidence="6">Holin-like toxin</fullName>
    </recommendedName>
</protein>
<dbReference type="Proteomes" id="UP000773850">
    <property type="component" value="Unassembled WGS sequence"/>
</dbReference>
<dbReference type="AlphaFoldDB" id="A0A150MSJ3"/>
<comment type="caution">
    <text evidence="3">The sequence shown here is derived from an EMBL/GenBank/DDBJ whole genome shotgun (WGS) entry which is preliminary data.</text>
</comment>
<reference evidence="2 5" key="2">
    <citation type="submission" date="2016-03" db="EMBL/GenBank/DDBJ databases">
        <title>Spore heat resistance.</title>
        <authorList>
            <person name="Boekhorst J."/>
            <person name="Berendsen E.M."/>
            <person name="Wells-Bennik M.H."/>
            <person name="Kuipers O.P."/>
        </authorList>
    </citation>
    <scope>NUCLEOTIDE SEQUENCE [LARGE SCALE GENOMIC DNA]</scope>
    <source>
        <strain evidence="2 5">GS8</strain>
    </source>
</reference>
<reference evidence="3 4" key="1">
    <citation type="submission" date="2016-01" db="EMBL/GenBank/DDBJ databases">
        <title>Draft Genome Sequences of Seven Thermophilic Sporeformers Isolated from Foods.</title>
        <authorList>
            <person name="Berendsen E.M."/>
            <person name="Wells-Bennik M.H."/>
            <person name="Krawcyk A.O."/>
            <person name="De Jong A."/>
            <person name="Holsappel S."/>
            <person name="Eijlander R.T."/>
            <person name="Kuipers O.P."/>
        </authorList>
    </citation>
    <scope>NUCLEOTIDE SEQUENCE [LARGE SCALE GENOMIC DNA]</scope>
    <source>
        <strain evidence="3 4">B4109</strain>
    </source>
</reference>
<keyword evidence="1" id="KW-0812">Transmembrane</keyword>
<dbReference type="PATRIC" id="fig|1422.18.peg.3010"/>
<feature type="transmembrane region" description="Helical" evidence="1">
    <location>
        <begin position="20"/>
        <end position="44"/>
    </location>
</feature>
<dbReference type="EMBL" id="LUCS01000018">
    <property type="protein sequence ID" value="KAF6511632.1"/>
    <property type="molecule type" value="Genomic_DNA"/>
</dbReference>
<evidence type="ECO:0000313" key="4">
    <source>
        <dbReference type="Proteomes" id="UP000075424"/>
    </source>
</evidence>
<organism evidence="3 4">
    <name type="scientific">Geobacillus stearothermophilus</name>
    <name type="common">Bacillus stearothermophilus</name>
    <dbReference type="NCBI Taxonomy" id="1422"/>
    <lineage>
        <taxon>Bacteria</taxon>
        <taxon>Bacillati</taxon>
        <taxon>Bacillota</taxon>
        <taxon>Bacilli</taxon>
        <taxon>Bacillales</taxon>
        <taxon>Anoxybacillaceae</taxon>
        <taxon>Geobacillus</taxon>
    </lineage>
</organism>
<keyword evidence="1" id="KW-0472">Membrane</keyword>
<evidence type="ECO:0000313" key="2">
    <source>
        <dbReference type="EMBL" id="KAF6511632.1"/>
    </source>
</evidence>
<evidence type="ECO:0008006" key="6">
    <source>
        <dbReference type="Google" id="ProtNLM"/>
    </source>
</evidence>
<evidence type="ECO:0000313" key="5">
    <source>
        <dbReference type="Proteomes" id="UP000773850"/>
    </source>
</evidence>
<dbReference type="EMBL" id="LQYV01000053">
    <property type="protein sequence ID" value="KYD27381.1"/>
    <property type="molecule type" value="Genomic_DNA"/>
</dbReference>
<proteinExistence type="predicted"/>
<gene>
    <name evidence="3" type="ORF">B4109_1509</name>
    <name evidence="2" type="ORF">GS8_1208</name>
</gene>
<sequence length="49" mass="5296">MHSQMQGGQWPLPERKGVVLMMAIADALTLMIAFASLIVAVIAVSKDKK</sequence>
<keyword evidence="1" id="KW-1133">Transmembrane helix</keyword>
<keyword evidence="5" id="KW-1185">Reference proteome</keyword>
<evidence type="ECO:0000256" key="1">
    <source>
        <dbReference type="SAM" id="Phobius"/>
    </source>
</evidence>
<dbReference type="Proteomes" id="UP000075424">
    <property type="component" value="Unassembled WGS sequence"/>
</dbReference>
<name>A0A150MSJ3_GEOSE</name>
<accession>A0A150MSJ3</accession>
<dbReference type="Pfam" id="PF16935">
    <property type="entry name" value="Hol_Tox"/>
    <property type="match status" value="1"/>
</dbReference>